<dbReference type="AlphaFoldDB" id="A0A454TLQ5"/>
<name>A0A454TLQ5_9RALS</name>
<organism evidence="1 2">
    <name type="scientific">Ralstonia pseudosolanacearum</name>
    <dbReference type="NCBI Taxonomy" id="1310165"/>
    <lineage>
        <taxon>Bacteria</taxon>
        <taxon>Pseudomonadati</taxon>
        <taxon>Pseudomonadota</taxon>
        <taxon>Betaproteobacteria</taxon>
        <taxon>Burkholderiales</taxon>
        <taxon>Burkholderiaceae</taxon>
        <taxon>Ralstonia</taxon>
        <taxon>Ralstonia solanacearum species complex</taxon>
    </lineage>
</organism>
<protein>
    <submittedName>
        <fullName evidence="1">Uncharacterized protein</fullName>
    </submittedName>
</protein>
<proteinExistence type="predicted"/>
<dbReference type="EMBL" id="RJTL01000038">
    <property type="protein sequence ID" value="RNM03048.1"/>
    <property type="molecule type" value="Genomic_DNA"/>
</dbReference>
<sequence>MTLAHAKPVEIDTDSAHIIVVRPIDLWSGDTSALEDTMKSVTERRVSYDVFVDGTRYRGSPLVFQGISDHPVTLGVEAELKSLNTRLVRQDAYNFHVTDSTPLAPSDYPRLAKLQDTYYQRFVLRQGDPRTLPGHMRARNLLGNALSVGALFLPSGALGASTGVQVMANSGLAEGIGNLPRQAMAAMAPSPLPPLDPAAYKAIDVRRIEFNRDTTGQILIAYKVDKTPDIERDALIRAIVTATGADTTAEAVAQSREADYQQRLLLWDACVADGKCKKEGDQ</sequence>
<dbReference type="Proteomes" id="UP000271222">
    <property type="component" value="Unassembled WGS sequence"/>
</dbReference>
<evidence type="ECO:0000313" key="1">
    <source>
        <dbReference type="EMBL" id="RNM03048.1"/>
    </source>
</evidence>
<evidence type="ECO:0000313" key="2">
    <source>
        <dbReference type="Proteomes" id="UP000271222"/>
    </source>
</evidence>
<accession>A0A454TLQ5</accession>
<gene>
    <name evidence="1" type="ORF">EGA29_19980</name>
</gene>
<comment type="caution">
    <text evidence="1">The sequence shown here is derived from an EMBL/GenBank/DDBJ whole genome shotgun (WGS) entry which is preliminary data.</text>
</comment>
<reference evidence="1 2" key="1">
    <citation type="submission" date="2018-10" db="EMBL/GenBank/DDBJ databases">
        <title>Draft Genome Sequence of Ralstonia pseudosolanacearum (R. solanacearum phylotype I) Strain Tg03 Isolated from Luffa cylindrica in China.</title>
        <authorList>
            <person name="Yuan G.-Q."/>
            <person name="Li Q.-Q."/>
            <person name="Zhang Y.-W."/>
        </authorList>
    </citation>
    <scope>NUCLEOTIDE SEQUENCE [LARGE SCALE GENOMIC DNA]</scope>
    <source>
        <strain evidence="1 2">Tg03</strain>
    </source>
</reference>